<evidence type="ECO:0000259" key="2">
    <source>
        <dbReference type="Pfam" id="PF08241"/>
    </source>
</evidence>
<keyword evidence="1" id="KW-0802">TPR repeat</keyword>
<reference evidence="3 4" key="2">
    <citation type="journal article" date="2024" name="Int. J. Syst. Evol. Microbiol.">
        <title>Promethearchaeum syntrophicum gen. nov., sp. nov., an anaerobic, obligately syntrophic archaeon, the first isolate of the lineage 'Asgard' archaea, and proposal of the new archaeal phylum Promethearchaeota phyl. nov. and kingdom Promethearchaeati regn. nov.</title>
        <authorList>
            <person name="Imachi H."/>
            <person name="Nobu M.K."/>
            <person name="Kato S."/>
            <person name="Takaki Y."/>
            <person name="Miyazaki M."/>
            <person name="Miyata M."/>
            <person name="Ogawara M."/>
            <person name="Saito Y."/>
            <person name="Sakai S."/>
            <person name="Tahara Y.O."/>
            <person name="Takano Y."/>
            <person name="Tasumi E."/>
            <person name="Uematsu K."/>
            <person name="Yoshimura T."/>
            <person name="Itoh T."/>
            <person name="Ohkuma M."/>
            <person name="Takai K."/>
        </authorList>
    </citation>
    <scope>NUCLEOTIDE SEQUENCE [LARGE SCALE GENOMIC DNA]</scope>
    <source>
        <strain evidence="3 4">MK-D1</strain>
    </source>
</reference>
<feature type="repeat" description="TPR" evidence="1">
    <location>
        <begin position="333"/>
        <end position="366"/>
    </location>
</feature>
<dbReference type="Gene3D" id="3.40.50.150">
    <property type="entry name" value="Vaccinia Virus protein VP39"/>
    <property type="match status" value="1"/>
</dbReference>
<keyword evidence="3" id="KW-0808">Transferase</keyword>
<reference evidence="3 4" key="1">
    <citation type="journal article" date="2020" name="Nature">
        <title>Isolation of an archaeon at the prokaryote-eukaryote interface.</title>
        <authorList>
            <person name="Imachi H."/>
            <person name="Nobu M.K."/>
            <person name="Nakahara N."/>
            <person name="Morono Y."/>
            <person name="Ogawara M."/>
            <person name="Takaki Y."/>
            <person name="Takano Y."/>
            <person name="Uematsu K."/>
            <person name="Ikuta T."/>
            <person name="Ito M."/>
            <person name="Matsui Y."/>
            <person name="Miyazaki M."/>
            <person name="Murata K."/>
            <person name="Saito Y."/>
            <person name="Sakai S."/>
            <person name="Song C."/>
            <person name="Tasumi E."/>
            <person name="Yamanaka Y."/>
            <person name="Yamaguchi T."/>
            <person name="Kamagata Y."/>
            <person name="Tamaki H."/>
            <person name="Takai K."/>
        </authorList>
    </citation>
    <scope>NUCLEOTIDE SEQUENCE [LARGE SCALE GENOMIC DNA]</scope>
    <source>
        <strain evidence="3 4">MK-D1</strain>
    </source>
</reference>
<dbReference type="EMBL" id="CP042905">
    <property type="protein sequence ID" value="QEE16169.1"/>
    <property type="molecule type" value="Genomic_DNA"/>
</dbReference>
<dbReference type="InterPro" id="IPR013216">
    <property type="entry name" value="Methyltransf_11"/>
</dbReference>
<keyword evidence="3" id="KW-0489">Methyltransferase</keyword>
<gene>
    <name evidence="3" type="ORF">DSAG12_01998</name>
</gene>
<dbReference type="GeneID" id="41329988"/>
<evidence type="ECO:0000256" key="1">
    <source>
        <dbReference type="PROSITE-ProRule" id="PRU00339"/>
    </source>
</evidence>
<dbReference type="Proteomes" id="UP000321408">
    <property type="component" value="Chromosome"/>
</dbReference>
<dbReference type="AlphaFoldDB" id="A0A5B9DAA8"/>
<dbReference type="GO" id="GO:0032259">
    <property type="term" value="P:methylation"/>
    <property type="evidence" value="ECO:0007669"/>
    <property type="project" value="UniProtKB-KW"/>
</dbReference>
<feature type="domain" description="Methyltransferase type 11" evidence="2">
    <location>
        <begin position="29"/>
        <end position="79"/>
    </location>
</feature>
<name>A0A5B9DAA8_9ARCH</name>
<dbReference type="KEGG" id="psyt:DSAG12_01998"/>
<dbReference type="GO" id="GO:0008757">
    <property type="term" value="F:S-adenosylmethionine-dependent methyltransferase activity"/>
    <property type="evidence" value="ECO:0007669"/>
    <property type="project" value="InterPro"/>
</dbReference>
<proteinExistence type="predicted"/>
<dbReference type="OrthoDB" id="297814at2157"/>
<dbReference type="InterPro" id="IPR019734">
    <property type="entry name" value="TPR_rpt"/>
</dbReference>
<dbReference type="SUPFAM" id="SSF53335">
    <property type="entry name" value="S-adenosyl-L-methionine-dependent methyltransferases"/>
    <property type="match status" value="1"/>
</dbReference>
<dbReference type="Pfam" id="PF08241">
    <property type="entry name" value="Methyltransf_11"/>
    <property type="match status" value="1"/>
</dbReference>
<keyword evidence="4" id="KW-1185">Reference proteome</keyword>
<evidence type="ECO:0000313" key="4">
    <source>
        <dbReference type="Proteomes" id="UP000321408"/>
    </source>
</evidence>
<dbReference type="PROSITE" id="PS50005">
    <property type="entry name" value="TPR"/>
    <property type="match status" value="1"/>
</dbReference>
<dbReference type="RefSeq" id="WP_147663048.1">
    <property type="nucleotide sequence ID" value="NZ_CP042905.2"/>
</dbReference>
<evidence type="ECO:0000313" key="3">
    <source>
        <dbReference type="EMBL" id="QEE16169.1"/>
    </source>
</evidence>
<organism evidence="3 4">
    <name type="scientific">Promethearchaeum syntrophicum</name>
    <dbReference type="NCBI Taxonomy" id="2594042"/>
    <lineage>
        <taxon>Archaea</taxon>
        <taxon>Promethearchaeati</taxon>
        <taxon>Promethearchaeota</taxon>
        <taxon>Promethearchaeia</taxon>
        <taxon>Promethearchaeales</taxon>
        <taxon>Promethearchaeaceae</taxon>
        <taxon>Promethearchaeum</taxon>
    </lineage>
</organism>
<accession>A0A5B9DAA8</accession>
<dbReference type="InterPro" id="IPR029063">
    <property type="entry name" value="SAM-dependent_MTases_sf"/>
</dbReference>
<sequence>MIKLNLGCGIYYKPGYINIDMFESEIADVVTDIRHLQYEDNGVDDIEASHILEHFDVITLPFLIAEWFRVLKPNGKLVIEAPNFFKGYLRLLTRNNLKKRNTLRFLFGVDLPGNTHKIGLIPKFLKDILISTGFVHVNFIKSQSFKDQKSFRIIAQKPEKISLLDKKGLTATFRWMIYNEFKEFDVLFLDAVEKNCINVIEKQYDYDNRDFFSIKNIVSMIALFSLFHPKIAKIFLSLLPKVRVHSIKTEILDYLEKINSPTIFLSVWMKWKKEEKDLILNFTRFQDYWIDRLSKFLTTNTNNENISDTFTYLSNTQGEDCDYFSLEVIDIKSLKLTNLGIKSFASKDHNKSYTFFKKSLDFVPNNALNNWNLARLSILLDERKYKTLNYYHQALMQEKDRKIYQLIKNELLNFSHNNSQIKIENPIQIRN</sequence>
<protein>
    <submittedName>
        <fullName evidence="3">Methyltransferase domain-containing protein</fullName>
    </submittedName>
</protein>